<dbReference type="InterPro" id="IPR028258">
    <property type="entry name" value="Sec3-PIP2_bind"/>
</dbReference>
<name>A0A6A6VTG5_9PEZI</name>
<accession>A0A6A6VTG5</accession>
<dbReference type="PANTHER" id="PTHR16092">
    <property type="entry name" value="SEC3/SYNTAXIN-RELATED"/>
    <property type="match status" value="1"/>
</dbReference>
<dbReference type="Proteomes" id="UP000799437">
    <property type="component" value="Unassembled WGS sequence"/>
</dbReference>
<feature type="compositionally biased region" description="Polar residues" evidence="6">
    <location>
        <begin position="615"/>
        <end position="631"/>
    </location>
</feature>
<dbReference type="OrthoDB" id="27109at2759"/>
<dbReference type="GeneID" id="54489586"/>
<dbReference type="Gene3D" id="2.30.29.90">
    <property type="match status" value="1"/>
</dbReference>
<dbReference type="InterPro" id="IPR019160">
    <property type="entry name" value="Sec3_CC"/>
</dbReference>
<organism evidence="8 9">
    <name type="scientific">Pseudovirgaria hyperparasitica</name>
    <dbReference type="NCBI Taxonomy" id="470096"/>
    <lineage>
        <taxon>Eukaryota</taxon>
        <taxon>Fungi</taxon>
        <taxon>Dikarya</taxon>
        <taxon>Ascomycota</taxon>
        <taxon>Pezizomycotina</taxon>
        <taxon>Dothideomycetes</taxon>
        <taxon>Dothideomycetes incertae sedis</taxon>
        <taxon>Acrospermales</taxon>
        <taxon>Acrospermaceae</taxon>
        <taxon>Pseudovirgaria</taxon>
    </lineage>
</organism>
<feature type="region of interest" description="Disordered" evidence="6">
    <location>
        <begin position="1"/>
        <end position="45"/>
    </location>
</feature>
<evidence type="ECO:0000259" key="7">
    <source>
        <dbReference type="SMART" id="SM01313"/>
    </source>
</evidence>
<dbReference type="GO" id="GO:0006887">
    <property type="term" value="P:exocytosis"/>
    <property type="evidence" value="ECO:0007669"/>
    <property type="project" value="UniProtKB-KW"/>
</dbReference>
<feature type="compositionally biased region" description="Polar residues" evidence="6">
    <location>
        <begin position="254"/>
        <end position="263"/>
    </location>
</feature>
<dbReference type="GO" id="GO:0005546">
    <property type="term" value="F:phosphatidylinositol-4,5-bisphosphate binding"/>
    <property type="evidence" value="ECO:0007669"/>
    <property type="project" value="TreeGrafter"/>
</dbReference>
<feature type="compositionally biased region" description="Polar residues" evidence="6">
    <location>
        <begin position="350"/>
        <end position="361"/>
    </location>
</feature>
<feature type="compositionally biased region" description="Polar residues" evidence="6">
    <location>
        <begin position="474"/>
        <end position="483"/>
    </location>
</feature>
<dbReference type="CDD" id="cd13315">
    <property type="entry name" value="PH_Sec3"/>
    <property type="match status" value="1"/>
</dbReference>
<dbReference type="EMBL" id="ML996582">
    <property type="protein sequence ID" value="KAF2753978.1"/>
    <property type="molecule type" value="Genomic_DNA"/>
</dbReference>
<comment type="similarity">
    <text evidence="1">Belongs to the SEC3 family.</text>
</comment>
<gene>
    <name evidence="8" type="ORF">EJ05DRAFT_514463</name>
</gene>
<sequence length="1489" mass="165910">MNGYGRSGQGDGPNGRPSPDPRRGLSPGLPNGASSMSINRAERFEDEKRRLMDSCFSKMDPNGQIAESYITHIRVQEDGAYPQSPPPPESPPSNKKPRVIIVAVKNTGRVRMHKARENSNGSFSIGKSWGLEELSTLQSYSHINPQTPEEKDHKQWAGDVGFLVTMTKPYYWQAGTAKEKEFFIASVVKIFRKYTQGKVPELLGFSPVEIDAMLGGVGAQQGNRQASQTRPGQRPPGSSGGSPGRQPPVRASPDLSNTQNQQAPPRRVRPPPSGHDERSPRIPPEPSQMSPPLAPGRDPTRQPRPRQLQEQAMRPSPSQDQLGRSPIPPQLLAAQRLTPQSSRSDLEPQRSITPESMSSTPSIPPRGSPDARKGRPNDSSENLNGGLGGRFRKDASPDSQRPSTAQSGSSIPPPRNEDRLEPRPLNGLPERRRPTISGPMSNDSISSNREHSTEKTSTTTESPGPPPRRRGINETASGASQETIEPEKVPAPENGSYFPAMDSQRNDTSKSTASELERLPTSASGSKEDQQDLASPPLASPNSMKSPTDEKNESVRPGLGPMVKKKTAGDILRKAAQTYGAFKPRAGGAADRFAPKTASNEPDGITGVVPAPSMKSPTPSAVTTPIDSPTVETPKQYEKPEPPKPSVSTDAVPQLTVSSPQSPGPRPEMTLPLQPQVVPEPSPSPEKKKPEPEKKKRRRSMQQVRYLDNLGVDASLLEGRGLDFEQTLTDFGWGNSAVQTKKIELIEADIRRELGRVEAGSWLGHLEQKDDRVETVEKLLDKAIAECEEMEGLLTLYSVELSSLNDDIAYIEAQGQGLQVQTANQKLLQTELQQLVDTLSITPGQLEALRRAQLGKTEGLEAVESALLLLYRAMRTIDPSLRHDSPMSDAIDSNKRHSAFGINEMGNMRALIEKRESYEDESTIFLERLKQFLDMTFGAALLETMDEIKRLNSDHAKINTKLDIGAHDRARVGLWQYSPLLLFAKEVDRAAWDVLVKLYRQRAGPVYQEEMRDNNSAWRKKARKPTGEEQDLLFTTPQEKENESLSTTARKLTVKRSQTLAKGLRSSHHDRNIDKQSDKLWPYQSFSGALDEMAPLIFTEQNFIVDFFHATAAENADFAEIVSTIPLEARRGTNLYERKPFEPDRDMAKRVMDVMDDIFSFWATDMQSLMEWAVKIDPLQGVGILYAVQRKLAEYEETNQDFLTRTLQKLNERLSGLFQRFVDDQIRAIEDTKVKIKKRKGVIAFMKTFPPFSMAIENMVPAYDEHDRLEVRTMVDDAYGKVNKAMFESLKVIAKDSPAVMAVQGQGDPEDKEALNYHILHIENMNHYIEEVDERGDPVLMEWRGKAMKEMDEHMSLYVDAVVRRPLGKLIEFIESTEAMLVALPSGTPPTSIADRASHGKHIFKKVIAQFDAKEVRKGVDALRKRLEKHFGDADEPGLSRNLVQKVSKQCEAKYIDVHERAAEVRRIVYDSETGLEFSRADVESWFRR</sequence>
<evidence type="ECO:0000256" key="5">
    <source>
        <dbReference type="SAM" id="Coils"/>
    </source>
</evidence>
<dbReference type="GO" id="GO:0006893">
    <property type="term" value="P:Golgi to plasma membrane transport"/>
    <property type="evidence" value="ECO:0007669"/>
    <property type="project" value="TreeGrafter"/>
</dbReference>
<evidence type="ECO:0000256" key="2">
    <source>
        <dbReference type="ARBA" id="ARBA00022448"/>
    </source>
</evidence>
<dbReference type="GO" id="GO:0000145">
    <property type="term" value="C:exocyst"/>
    <property type="evidence" value="ECO:0007669"/>
    <property type="project" value="InterPro"/>
</dbReference>
<feature type="region of interest" description="Disordered" evidence="6">
    <location>
        <begin position="218"/>
        <end position="704"/>
    </location>
</feature>
<feature type="compositionally biased region" description="Polar residues" evidence="6">
    <location>
        <begin position="438"/>
        <end position="447"/>
    </location>
</feature>
<feature type="region of interest" description="Disordered" evidence="6">
    <location>
        <begin position="74"/>
        <end position="96"/>
    </location>
</feature>
<dbReference type="SMART" id="SM01313">
    <property type="entry name" value="Sec3-PIP2_bind"/>
    <property type="match status" value="1"/>
</dbReference>
<feature type="compositionally biased region" description="Basic and acidic residues" evidence="6">
    <location>
        <begin position="369"/>
        <end position="378"/>
    </location>
</feature>
<evidence type="ECO:0000313" key="9">
    <source>
        <dbReference type="Proteomes" id="UP000799437"/>
    </source>
</evidence>
<dbReference type="PANTHER" id="PTHR16092:SF14">
    <property type="entry name" value="EXOCYST COMPLEX COMPONENT 1 ISOFORM X1"/>
    <property type="match status" value="1"/>
</dbReference>
<dbReference type="Pfam" id="PF20654">
    <property type="entry name" value="Sec3_C-term"/>
    <property type="match status" value="1"/>
</dbReference>
<proteinExistence type="inferred from homology"/>
<dbReference type="Pfam" id="PF15277">
    <property type="entry name" value="Sec3-PIP2_bind"/>
    <property type="match status" value="1"/>
</dbReference>
<keyword evidence="4 5" id="KW-0175">Coiled coil</keyword>
<evidence type="ECO:0000256" key="3">
    <source>
        <dbReference type="ARBA" id="ARBA00022483"/>
    </source>
</evidence>
<feature type="compositionally biased region" description="Polar residues" evidence="6">
    <location>
        <begin position="646"/>
        <end position="661"/>
    </location>
</feature>
<feature type="compositionally biased region" description="Gly residues" evidence="6">
    <location>
        <begin position="1"/>
        <end position="13"/>
    </location>
</feature>
<feature type="coiled-coil region" evidence="5">
    <location>
        <begin position="766"/>
        <end position="793"/>
    </location>
</feature>
<dbReference type="Pfam" id="PF09763">
    <property type="entry name" value="Sec3_CC"/>
    <property type="match status" value="1"/>
</dbReference>
<evidence type="ECO:0000256" key="1">
    <source>
        <dbReference type="ARBA" id="ARBA00006518"/>
    </source>
</evidence>
<feature type="compositionally biased region" description="Basic and acidic residues" evidence="6">
    <location>
        <begin position="685"/>
        <end position="694"/>
    </location>
</feature>
<reference evidence="8" key="1">
    <citation type="journal article" date="2020" name="Stud. Mycol.">
        <title>101 Dothideomycetes genomes: a test case for predicting lifestyles and emergence of pathogens.</title>
        <authorList>
            <person name="Haridas S."/>
            <person name="Albert R."/>
            <person name="Binder M."/>
            <person name="Bloem J."/>
            <person name="Labutti K."/>
            <person name="Salamov A."/>
            <person name="Andreopoulos B."/>
            <person name="Baker S."/>
            <person name="Barry K."/>
            <person name="Bills G."/>
            <person name="Bluhm B."/>
            <person name="Cannon C."/>
            <person name="Castanera R."/>
            <person name="Culley D."/>
            <person name="Daum C."/>
            <person name="Ezra D."/>
            <person name="Gonzalez J."/>
            <person name="Henrissat B."/>
            <person name="Kuo A."/>
            <person name="Liang C."/>
            <person name="Lipzen A."/>
            <person name="Lutzoni F."/>
            <person name="Magnuson J."/>
            <person name="Mondo S."/>
            <person name="Nolan M."/>
            <person name="Ohm R."/>
            <person name="Pangilinan J."/>
            <person name="Park H.-J."/>
            <person name="Ramirez L."/>
            <person name="Alfaro M."/>
            <person name="Sun H."/>
            <person name="Tritt A."/>
            <person name="Yoshinaga Y."/>
            <person name="Zwiers L.-H."/>
            <person name="Turgeon B."/>
            <person name="Goodwin S."/>
            <person name="Spatafora J."/>
            <person name="Crous P."/>
            <person name="Grigoriev I."/>
        </authorList>
    </citation>
    <scope>NUCLEOTIDE SEQUENCE</scope>
    <source>
        <strain evidence="8">CBS 121739</strain>
    </source>
</reference>
<dbReference type="InterPro" id="IPR048628">
    <property type="entry name" value="Sec3_C"/>
</dbReference>
<keyword evidence="3" id="KW-0268">Exocytosis</keyword>
<evidence type="ECO:0000256" key="6">
    <source>
        <dbReference type="SAM" id="MobiDB-lite"/>
    </source>
</evidence>
<feature type="compositionally biased region" description="Polar residues" evidence="6">
    <location>
        <begin position="220"/>
        <end position="229"/>
    </location>
</feature>
<dbReference type="GO" id="GO:0005886">
    <property type="term" value="C:plasma membrane"/>
    <property type="evidence" value="ECO:0007669"/>
    <property type="project" value="TreeGrafter"/>
</dbReference>
<keyword evidence="2" id="KW-0813">Transport</keyword>
<dbReference type="FunFam" id="2.30.29.90:FF:000003">
    <property type="entry name" value="Exocyst complex component Sec3"/>
    <property type="match status" value="1"/>
</dbReference>
<evidence type="ECO:0000256" key="4">
    <source>
        <dbReference type="ARBA" id="ARBA00023054"/>
    </source>
</evidence>
<feature type="compositionally biased region" description="Polar residues" evidence="6">
    <location>
        <begin position="397"/>
        <end position="410"/>
    </location>
</feature>
<feature type="domain" description="Exocyst complex component Sec3 PIP2-binding N-terminal" evidence="7">
    <location>
        <begin position="93"/>
        <end position="194"/>
    </location>
</feature>
<dbReference type="RefSeq" id="XP_033596429.1">
    <property type="nucleotide sequence ID" value="XM_033748532.1"/>
</dbReference>
<keyword evidence="9" id="KW-1185">Reference proteome</keyword>
<evidence type="ECO:0000313" key="8">
    <source>
        <dbReference type="EMBL" id="KAF2753978.1"/>
    </source>
</evidence>
<protein>
    <recommendedName>
        <fullName evidence="7">Exocyst complex component Sec3 PIP2-binding N-terminal domain-containing protein</fullName>
    </recommendedName>
</protein>